<dbReference type="SUPFAM" id="SSF55729">
    <property type="entry name" value="Acyl-CoA N-acyltransferases (Nat)"/>
    <property type="match status" value="1"/>
</dbReference>
<sequence>MKISFTNYKDNDKTEVLEMMTSFNKMEGYEFDPIGREKNLLEFTSNESLGRLYVIKLQQQTIGYLVLAFGFSFEYKGRDAFIDEFYIKPAYRNKGIGGSTLDFIASESKKLGIQALHLEVEPHNVHANKLYLSKGYRSNNRKLMTKTI</sequence>
<dbReference type="Gene3D" id="3.40.630.30">
    <property type="match status" value="1"/>
</dbReference>
<name>A0ABP3UJ67_9FLAO</name>
<dbReference type="Pfam" id="PF00583">
    <property type="entry name" value="Acetyltransf_1"/>
    <property type="match status" value="1"/>
</dbReference>
<accession>A0ABP3UJ67</accession>
<feature type="domain" description="N-acetyltransferase" evidence="3">
    <location>
        <begin position="3"/>
        <end position="148"/>
    </location>
</feature>
<evidence type="ECO:0000313" key="5">
    <source>
        <dbReference type="Proteomes" id="UP001501758"/>
    </source>
</evidence>
<dbReference type="CDD" id="cd04301">
    <property type="entry name" value="NAT_SF"/>
    <property type="match status" value="1"/>
</dbReference>
<comment type="caution">
    <text evidence="4">The sequence shown here is derived from an EMBL/GenBank/DDBJ whole genome shotgun (WGS) entry which is preliminary data.</text>
</comment>
<dbReference type="PROSITE" id="PS51186">
    <property type="entry name" value="GNAT"/>
    <property type="match status" value="1"/>
</dbReference>
<keyword evidence="1" id="KW-0808">Transferase</keyword>
<proteinExistence type="predicted"/>
<protein>
    <recommendedName>
        <fullName evidence="3">N-acetyltransferase domain-containing protein</fullName>
    </recommendedName>
</protein>
<dbReference type="InterPro" id="IPR000182">
    <property type="entry name" value="GNAT_dom"/>
</dbReference>
<evidence type="ECO:0000313" key="4">
    <source>
        <dbReference type="EMBL" id="GAA0732073.1"/>
    </source>
</evidence>
<dbReference type="EMBL" id="BAAAGE010000006">
    <property type="protein sequence ID" value="GAA0732073.1"/>
    <property type="molecule type" value="Genomic_DNA"/>
</dbReference>
<keyword evidence="2" id="KW-0012">Acyltransferase</keyword>
<evidence type="ECO:0000259" key="3">
    <source>
        <dbReference type="PROSITE" id="PS51186"/>
    </source>
</evidence>
<organism evidence="4 5">
    <name type="scientific">Aquimarina litoralis</name>
    <dbReference type="NCBI Taxonomy" id="584605"/>
    <lineage>
        <taxon>Bacteria</taxon>
        <taxon>Pseudomonadati</taxon>
        <taxon>Bacteroidota</taxon>
        <taxon>Flavobacteriia</taxon>
        <taxon>Flavobacteriales</taxon>
        <taxon>Flavobacteriaceae</taxon>
        <taxon>Aquimarina</taxon>
    </lineage>
</organism>
<dbReference type="InterPro" id="IPR016181">
    <property type="entry name" value="Acyl_CoA_acyltransferase"/>
</dbReference>
<reference evidence="5" key="1">
    <citation type="journal article" date="2019" name="Int. J. Syst. Evol. Microbiol.">
        <title>The Global Catalogue of Microorganisms (GCM) 10K type strain sequencing project: providing services to taxonomists for standard genome sequencing and annotation.</title>
        <authorList>
            <consortium name="The Broad Institute Genomics Platform"/>
            <consortium name="The Broad Institute Genome Sequencing Center for Infectious Disease"/>
            <person name="Wu L."/>
            <person name="Ma J."/>
        </authorList>
    </citation>
    <scope>NUCLEOTIDE SEQUENCE [LARGE SCALE GENOMIC DNA]</scope>
    <source>
        <strain evidence="5">JCM 15974</strain>
    </source>
</reference>
<keyword evidence="5" id="KW-1185">Reference proteome</keyword>
<dbReference type="InterPro" id="IPR051016">
    <property type="entry name" value="Diverse_Substrate_AcTransf"/>
</dbReference>
<gene>
    <name evidence="4" type="ORF">GCM10009430_44910</name>
</gene>
<dbReference type="RefSeq" id="WP_343914491.1">
    <property type="nucleotide sequence ID" value="NZ_BAAAGE010000006.1"/>
</dbReference>
<dbReference type="Proteomes" id="UP001501758">
    <property type="component" value="Unassembled WGS sequence"/>
</dbReference>
<evidence type="ECO:0000256" key="1">
    <source>
        <dbReference type="ARBA" id="ARBA00022679"/>
    </source>
</evidence>
<evidence type="ECO:0000256" key="2">
    <source>
        <dbReference type="ARBA" id="ARBA00023315"/>
    </source>
</evidence>
<dbReference type="PANTHER" id="PTHR10545:SF29">
    <property type="entry name" value="GH14572P-RELATED"/>
    <property type="match status" value="1"/>
</dbReference>
<dbReference type="PANTHER" id="PTHR10545">
    <property type="entry name" value="DIAMINE N-ACETYLTRANSFERASE"/>
    <property type="match status" value="1"/>
</dbReference>